<feature type="region of interest" description="Disordered" evidence="1">
    <location>
        <begin position="1"/>
        <end position="56"/>
    </location>
</feature>
<evidence type="ECO:0000313" key="3">
    <source>
        <dbReference type="Proteomes" id="UP000319908"/>
    </source>
</evidence>
<comment type="caution">
    <text evidence="2">The sequence shown here is derived from an EMBL/GenBank/DDBJ whole genome shotgun (WGS) entry which is preliminary data.</text>
</comment>
<evidence type="ECO:0000313" key="2">
    <source>
        <dbReference type="EMBL" id="TWU05418.1"/>
    </source>
</evidence>
<evidence type="ECO:0000256" key="1">
    <source>
        <dbReference type="SAM" id="MobiDB-lite"/>
    </source>
</evidence>
<protein>
    <submittedName>
        <fullName evidence="2">Uncharacterized protein</fullName>
    </submittedName>
</protein>
<reference evidence="2 3" key="1">
    <citation type="journal article" date="2020" name="Antonie Van Leeuwenhoek">
        <title>Rhodopirellula heiligendammensis sp. nov., Rhodopirellula pilleata sp. nov., and Rhodopirellula solitaria sp. nov. isolated from natural or artificial marine surfaces in Northern Germany and California, USA, and emended description of the genus Rhodopirellula.</title>
        <authorList>
            <person name="Kallscheuer N."/>
            <person name="Wiegand S."/>
            <person name="Jogler M."/>
            <person name="Boedeker C."/>
            <person name="Peeters S.H."/>
            <person name="Rast P."/>
            <person name="Heuer A."/>
            <person name="Jetten M.S.M."/>
            <person name="Rohde M."/>
            <person name="Jogler C."/>
        </authorList>
    </citation>
    <scope>NUCLEOTIDE SEQUENCE [LARGE SCALE GENOMIC DNA]</scope>
    <source>
        <strain evidence="2 3">Poly21</strain>
    </source>
</reference>
<sequence length="93" mass="10620">MRMQINVPSMPTSRVEQGQDNQRAQSTNPQTASATRSVHFHSHVDQSDLQRNPRNQFLHSHPEALRCKFDNHGIHTERGLRGFTNGHLTLPAR</sequence>
<keyword evidence="3" id="KW-1185">Reference proteome</keyword>
<dbReference type="EMBL" id="SJPU01000015">
    <property type="protein sequence ID" value="TWU05418.1"/>
    <property type="molecule type" value="Genomic_DNA"/>
</dbReference>
<gene>
    <name evidence="2" type="ORF">Poly21_56820</name>
</gene>
<dbReference type="AlphaFoldDB" id="A0A5C6B0J1"/>
<feature type="compositionally biased region" description="Polar residues" evidence="1">
    <location>
        <begin position="1"/>
        <end position="36"/>
    </location>
</feature>
<proteinExistence type="predicted"/>
<name>A0A5C6B0J1_9BACT</name>
<organism evidence="2 3">
    <name type="scientific">Allorhodopirellula heiligendammensis</name>
    <dbReference type="NCBI Taxonomy" id="2714739"/>
    <lineage>
        <taxon>Bacteria</taxon>
        <taxon>Pseudomonadati</taxon>
        <taxon>Planctomycetota</taxon>
        <taxon>Planctomycetia</taxon>
        <taxon>Pirellulales</taxon>
        <taxon>Pirellulaceae</taxon>
        <taxon>Allorhodopirellula</taxon>
    </lineage>
</organism>
<dbReference type="Proteomes" id="UP000319908">
    <property type="component" value="Unassembled WGS sequence"/>
</dbReference>
<accession>A0A5C6B0J1</accession>